<keyword evidence="2" id="KW-1185">Reference proteome</keyword>
<feature type="non-terminal residue" evidence="1">
    <location>
        <position position="64"/>
    </location>
</feature>
<comment type="caution">
    <text evidence="1">The sequence shown here is derived from an EMBL/GenBank/DDBJ whole genome shotgun (WGS) entry which is preliminary data.</text>
</comment>
<dbReference type="PROSITE" id="PS51221">
    <property type="entry name" value="TTL"/>
    <property type="match status" value="1"/>
</dbReference>
<dbReference type="EMBL" id="JAMKFB020000004">
    <property type="protein sequence ID" value="KAL0196301.1"/>
    <property type="molecule type" value="Genomic_DNA"/>
</dbReference>
<name>A0ABD0RCR8_CIRMR</name>
<dbReference type="Pfam" id="PF03133">
    <property type="entry name" value="TTL"/>
    <property type="match status" value="1"/>
</dbReference>
<feature type="non-terminal residue" evidence="1">
    <location>
        <position position="1"/>
    </location>
</feature>
<evidence type="ECO:0000313" key="2">
    <source>
        <dbReference type="Proteomes" id="UP001529510"/>
    </source>
</evidence>
<dbReference type="InterPro" id="IPR004344">
    <property type="entry name" value="TTL/TTLL_fam"/>
</dbReference>
<dbReference type="PANTHER" id="PTHR46088">
    <property type="entry name" value="TUBULIN--TYROSINE LIGASE-LIKE PROTEIN 12"/>
    <property type="match status" value="1"/>
</dbReference>
<proteinExistence type="predicted"/>
<dbReference type="PANTHER" id="PTHR46088:SF1">
    <property type="entry name" value="TUBULIN--TYROSINE LIGASE-LIKE PROTEIN 12"/>
    <property type="match status" value="1"/>
</dbReference>
<protein>
    <submittedName>
        <fullName evidence="1">Uncharacterized protein</fullName>
    </submittedName>
</protein>
<evidence type="ECO:0000313" key="1">
    <source>
        <dbReference type="EMBL" id="KAL0196301.1"/>
    </source>
</evidence>
<reference evidence="1 2" key="1">
    <citation type="submission" date="2024-05" db="EMBL/GenBank/DDBJ databases">
        <title>Genome sequencing and assembly of Indian major carp, Cirrhinus mrigala (Hamilton, 1822).</title>
        <authorList>
            <person name="Mohindra V."/>
            <person name="Chowdhury L.M."/>
            <person name="Lal K."/>
            <person name="Jena J.K."/>
        </authorList>
    </citation>
    <scope>NUCLEOTIDE SEQUENCE [LARGE SCALE GENOMIC DNA]</scope>
    <source>
        <strain evidence="1">CM1030</strain>
        <tissue evidence="1">Blood</tissue>
    </source>
</reference>
<dbReference type="Proteomes" id="UP001529510">
    <property type="component" value="Unassembled WGS sequence"/>
</dbReference>
<dbReference type="AlphaFoldDB" id="A0ABD0RCR8"/>
<accession>A0ABD0RCR8</accession>
<gene>
    <name evidence="1" type="ORF">M9458_009873</name>
</gene>
<sequence>KLSEKRPHVLLNQFPCETVLTTKDCLASVARRSKGGQEAPWLPKTFNLQTELPQFIRHYLQRQE</sequence>
<organism evidence="1 2">
    <name type="scientific">Cirrhinus mrigala</name>
    <name type="common">Mrigala</name>
    <dbReference type="NCBI Taxonomy" id="683832"/>
    <lineage>
        <taxon>Eukaryota</taxon>
        <taxon>Metazoa</taxon>
        <taxon>Chordata</taxon>
        <taxon>Craniata</taxon>
        <taxon>Vertebrata</taxon>
        <taxon>Euteleostomi</taxon>
        <taxon>Actinopterygii</taxon>
        <taxon>Neopterygii</taxon>
        <taxon>Teleostei</taxon>
        <taxon>Ostariophysi</taxon>
        <taxon>Cypriniformes</taxon>
        <taxon>Cyprinidae</taxon>
        <taxon>Labeoninae</taxon>
        <taxon>Labeonini</taxon>
        <taxon>Cirrhinus</taxon>
    </lineage>
</organism>
<dbReference type="InterPro" id="IPR027749">
    <property type="entry name" value="TTLL12"/>
</dbReference>